<reference evidence="2 3" key="1">
    <citation type="journal article" date="2019" name="Mol. Ecol. Resour.">
        <title>Improving Illumina assemblies with Hi-C and long reads: an example with the North African dromedary.</title>
        <authorList>
            <person name="Elbers J.P."/>
            <person name="Rogers M.F."/>
            <person name="Perelman P.L."/>
            <person name="Proskuryakova A.A."/>
            <person name="Serdyukova N.A."/>
            <person name="Johnson W.E."/>
            <person name="Horin P."/>
            <person name="Corander J."/>
            <person name="Murphy D."/>
            <person name="Burger P.A."/>
        </authorList>
    </citation>
    <scope>NUCLEOTIDE SEQUENCE [LARGE SCALE GENOMIC DNA]</scope>
    <source>
        <strain evidence="2">Drom800</strain>
        <tissue evidence="2">Blood</tissue>
    </source>
</reference>
<protein>
    <submittedName>
        <fullName evidence="2">Uncharacterized protein</fullName>
    </submittedName>
</protein>
<evidence type="ECO:0000313" key="2">
    <source>
        <dbReference type="EMBL" id="KAB1264352.1"/>
    </source>
</evidence>
<proteinExistence type="predicted"/>
<organism evidence="2 3">
    <name type="scientific">Camelus dromedarius</name>
    <name type="common">Dromedary</name>
    <name type="synonym">Arabian camel</name>
    <dbReference type="NCBI Taxonomy" id="9838"/>
    <lineage>
        <taxon>Eukaryota</taxon>
        <taxon>Metazoa</taxon>
        <taxon>Chordata</taxon>
        <taxon>Craniata</taxon>
        <taxon>Vertebrata</taxon>
        <taxon>Euteleostomi</taxon>
        <taxon>Mammalia</taxon>
        <taxon>Eutheria</taxon>
        <taxon>Laurasiatheria</taxon>
        <taxon>Artiodactyla</taxon>
        <taxon>Tylopoda</taxon>
        <taxon>Camelidae</taxon>
        <taxon>Camelus</taxon>
    </lineage>
</organism>
<feature type="compositionally biased region" description="Low complexity" evidence="1">
    <location>
        <begin position="95"/>
        <end position="110"/>
    </location>
</feature>
<name>A0A5N4CZQ4_CAMDR</name>
<feature type="compositionally biased region" description="Low complexity" evidence="1">
    <location>
        <begin position="136"/>
        <end position="145"/>
    </location>
</feature>
<sequence length="207" mass="21982">MQLEPSAALLGQGGPGDWVLPTSFPHLALNPEHSRRSCFGLGSRMLGDRLLASWRFSPPSPVGKTPRQVSSAKGRVRAGLAFLSEDAGRPAAPLRPESGAGARAAAAPESAWDRSAGPRRTEVSRGCASRRRYPWSGLPGLPPSGARGEGVKKGRRPAPPFLLRSPIPASAPLRSLLALERFDIIESLVHPTSRGRGLPADLSPRTR</sequence>
<feature type="region of interest" description="Disordered" evidence="1">
    <location>
        <begin position="87"/>
        <end position="156"/>
    </location>
</feature>
<comment type="caution">
    <text evidence="2">The sequence shown here is derived from an EMBL/GenBank/DDBJ whole genome shotgun (WGS) entry which is preliminary data.</text>
</comment>
<dbReference type="AlphaFoldDB" id="A0A5N4CZQ4"/>
<accession>A0A5N4CZQ4</accession>
<keyword evidence="3" id="KW-1185">Reference proteome</keyword>
<evidence type="ECO:0000313" key="3">
    <source>
        <dbReference type="Proteomes" id="UP000299084"/>
    </source>
</evidence>
<gene>
    <name evidence="2" type="ORF">Cadr_000020491</name>
</gene>
<evidence type="ECO:0000256" key="1">
    <source>
        <dbReference type="SAM" id="MobiDB-lite"/>
    </source>
</evidence>
<dbReference type="EMBL" id="JWIN03000017">
    <property type="protein sequence ID" value="KAB1264352.1"/>
    <property type="molecule type" value="Genomic_DNA"/>
</dbReference>
<dbReference type="Proteomes" id="UP000299084">
    <property type="component" value="Unassembled WGS sequence"/>
</dbReference>